<accession>A0A7X0C6P7</accession>
<reference evidence="3 4" key="1">
    <citation type="submission" date="2020-08" db="EMBL/GenBank/DDBJ databases">
        <title>Sequencing the genomes of 1000 actinobacteria strains.</title>
        <authorList>
            <person name="Klenk H.-P."/>
        </authorList>
    </citation>
    <scope>NUCLEOTIDE SEQUENCE [LARGE SCALE GENOMIC DNA]</scope>
    <source>
        <strain evidence="3 4">DSM 45913</strain>
    </source>
</reference>
<comment type="caution">
    <text evidence="3">The sequence shown here is derived from an EMBL/GenBank/DDBJ whole genome shotgun (WGS) entry which is preliminary data.</text>
</comment>
<protein>
    <recommendedName>
        <fullName evidence="2">DUF5648 domain-containing protein</fullName>
    </recommendedName>
</protein>
<dbReference type="Pfam" id="PF18885">
    <property type="entry name" value="DUF5648"/>
    <property type="match status" value="1"/>
</dbReference>
<proteinExistence type="predicted"/>
<evidence type="ECO:0000256" key="1">
    <source>
        <dbReference type="SAM" id="SignalP"/>
    </source>
</evidence>
<evidence type="ECO:0000259" key="2">
    <source>
        <dbReference type="Pfam" id="PF18885"/>
    </source>
</evidence>
<dbReference type="RefSeq" id="WP_185087107.1">
    <property type="nucleotide sequence ID" value="NZ_JACHJB010000002.1"/>
</dbReference>
<dbReference type="InterPro" id="IPR043708">
    <property type="entry name" value="DUF5648"/>
</dbReference>
<feature type="domain" description="DUF5648" evidence="2">
    <location>
        <begin position="55"/>
        <end position="178"/>
    </location>
</feature>
<feature type="signal peptide" evidence="1">
    <location>
        <begin position="1"/>
        <end position="27"/>
    </location>
</feature>
<dbReference type="Proteomes" id="UP000583800">
    <property type="component" value="Unassembled WGS sequence"/>
</dbReference>
<organism evidence="3 4">
    <name type="scientific">Nonomuraea muscovyensis</name>
    <dbReference type="NCBI Taxonomy" id="1124761"/>
    <lineage>
        <taxon>Bacteria</taxon>
        <taxon>Bacillati</taxon>
        <taxon>Actinomycetota</taxon>
        <taxon>Actinomycetes</taxon>
        <taxon>Streptosporangiales</taxon>
        <taxon>Streptosporangiaceae</taxon>
        <taxon>Nonomuraea</taxon>
    </lineage>
</organism>
<gene>
    <name evidence="3" type="ORF">FHU36_006103</name>
</gene>
<evidence type="ECO:0000313" key="3">
    <source>
        <dbReference type="EMBL" id="MBB6349558.1"/>
    </source>
</evidence>
<keyword evidence="1" id="KW-0732">Signal</keyword>
<name>A0A7X0C6P7_9ACTN</name>
<keyword evidence="4" id="KW-1185">Reference proteome</keyword>
<evidence type="ECO:0000313" key="4">
    <source>
        <dbReference type="Proteomes" id="UP000583800"/>
    </source>
</evidence>
<sequence length="180" mass="18863">MIKTRKIAMVVTAATAGLVLSGAPASANVGAGAATAGAGTDTKPLIEMVTGKGFFYTASSTEAERAETVHRFKRTATPLGLVATSPFPGGTPLYRLRAANVSSYLVTASESEVASLTASGRFVKEGVVGYIGKTGATAKRLWRFHFDNQSKWRIAITAHKDSIVANEPGWSLDGPVGYLR</sequence>
<dbReference type="EMBL" id="JACHJB010000002">
    <property type="protein sequence ID" value="MBB6349558.1"/>
    <property type="molecule type" value="Genomic_DNA"/>
</dbReference>
<dbReference type="AlphaFoldDB" id="A0A7X0C6P7"/>
<feature type="chain" id="PRO_5031399126" description="DUF5648 domain-containing protein" evidence="1">
    <location>
        <begin position="28"/>
        <end position="180"/>
    </location>
</feature>